<keyword evidence="8" id="KW-1185">Reference proteome</keyword>
<dbReference type="CDD" id="cd03221">
    <property type="entry name" value="ABCF_EF-3"/>
    <property type="match status" value="2"/>
</dbReference>
<evidence type="ECO:0000259" key="6">
    <source>
        <dbReference type="PROSITE" id="PS50893"/>
    </source>
</evidence>
<dbReference type="Pfam" id="PF00005">
    <property type="entry name" value="ABC_tran"/>
    <property type="match status" value="2"/>
</dbReference>
<dbReference type="SUPFAM" id="SSF52540">
    <property type="entry name" value="P-loop containing nucleoside triphosphate hydrolases"/>
    <property type="match status" value="2"/>
</dbReference>
<organism evidence="7 8">
    <name type="scientific">Thermosinus carboxydivorans Nor1</name>
    <dbReference type="NCBI Taxonomy" id="401526"/>
    <lineage>
        <taxon>Bacteria</taxon>
        <taxon>Bacillati</taxon>
        <taxon>Bacillota</taxon>
        <taxon>Negativicutes</taxon>
        <taxon>Selenomonadales</taxon>
        <taxon>Sporomusaceae</taxon>
        <taxon>Thermosinus</taxon>
    </lineage>
</organism>
<dbReference type="InterPro" id="IPR003439">
    <property type="entry name" value="ABC_transporter-like_ATP-bd"/>
</dbReference>
<name>A1HUG2_9FIRM</name>
<dbReference type="Pfam" id="PF16326">
    <property type="entry name" value="ABC_tran_CTD"/>
    <property type="match status" value="1"/>
</dbReference>
<proteinExistence type="predicted"/>
<dbReference type="InterPro" id="IPR051309">
    <property type="entry name" value="ABCF_ATPase"/>
</dbReference>
<comment type="caution">
    <text evidence="7">The sequence shown here is derived from an EMBL/GenBank/DDBJ whole genome shotgun (WGS) entry which is preliminary data.</text>
</comment>
<dbReference type="PROSITE" id="PS50893">
    <property type="entry name" value="ABC_TRANSPORTER_2"/>
    <property type="match status" value="2"/>
</dbReference>
<dbReference type="Gene3D" id="3.40.50.300">
    <property type="entry name" value="P-loop containing nucleotide triphosphate hydrolases"/>
    <property type="match status" value="2"/>
</dbReference>
<dbReference type="FunFam" id="3.40.50.300:FF:000011">
    <property type="entry name" value="Putative ABC transporter ATP-binding component"/>
    <property type="match status" value="1"/>
</dbReference>
<feature type="coiled-coil region" evidence="4">
    <location>
        <begin position="93"/>
        <end position="120"/>
    </location>
</feature>
<keyword evidence="1" id="KW-0677">Repeat</keyword>
<evidence type="ECO:0000256" key="5">
    <source>
        <dbReference type="SAM" id="MobiDB-lite"/>
    </source>
</evidence>
<evidence type="ECO:0000256" key="2">
    <source>
        <dbReference type="ARBA" id="ARBA00022741"/>
    </source>
</evidence>
<dbReference type="FunFam" id="3.40.50.300:FF:000309">
    <property type="entry name" value="ABC transporter ATP-binding protein"/>
    <property type="match status" value="1"/>
</dbReference>
<protein>
    <submittedName>
        <fullName evidence="7">ABC transporter related</fullName>
    </submittedName>
</protein>
<dbReference type="SMART" id="SM00382">
    <property type="entry name" value="AAA"/>
    <property type="match status" value="2"/>
</dbReference>
<reference evidence="7 8" key="2">
    <citation type="submission" date="2007-01" db="EMBL/GenBank/DDBJ databases">
        <title>Sequencing of the draft genome and assembly of Thermosinus carboxydivorans Nor1.</title>
        <authorList>
            <consortium name="US DOE Joint Genome Institute (JGI-PGF)"/>
            <person name="Copeland A."/>
            <person name="Lucas S."/>
            <person name="Lapidus A."/>
            <person name="Barry K."/>
            <person name="Glavina del Rio T."/>
            <person name="Dalin E."/>
            <person name="Tice H."/>
            <person name="Bruce D."/>
            <person name="Pitluck S."/>
            <person name="Richardson P."/>
        </authorList>
    </citation>
    <scope>NUCLEOTIDE SEQUENCE [LARGE SCALE GENOMIC DNA]</scope>
    <source>
        <strain evidence="7 8">Nor1</strain>
    </source>
</reference>
<evidence type="ECO:0000256" key="1">
    <source>
        <dbReference type="ARBA" id="ARBA00022737"/>
    </source>
</evidence>
<feature type="domain" description="ABC transporter" evidence="6">
    <location>
        <begin position="4"/>
        <end position="259"/>
    </location>
</feature>
<evidence type="ECO:0000256" key="3">
    <source>
        <dbReference type="ARBA" id="ARBA00022840"/>
    </source>
</evidence>
<dbReference type="InterPro" id="IPR017871">
    <property type="entry name" value="ABC_transporter-like_CS"/>
</dbReference>
<dbReference type="GO" id="GO:0005524">
    <property type="term" value="F:ATP binding"/>
    <property type="evidence" value="ECO:0007669"/>
    <property type="project" value="UniProtKB-KW"/>
</dbReference>
<dbReference type="Pfam" id="PF12848">
    <property type="entry name" value="ABC_tran_Xtn"/>
    <property type="match status" value="1"/>
</dbReference>
<reference evidence="7 8" key="1">
    <citation type="submission" date="2007-01" db="EMBL/GenBank/DDBJ databases">
        <title>Annotation of the draft genome assembly of Thermosinus carboxydivorans Nor1.</title>
        <authorList>
            <consortium name="US DOE Joint Genome Institute (JGI-ORNL)"/>
            <person name="Larimer F."/>
            <person name="Land M."/>
            <person name="Hauser L."/>
        </authorList>
    </citation>
    <scope>NUCLEOTIDE SEQUENCE [LARGE SCALE GENOMIC DNA]</scope>
    <source>
        <strain evidence="7 8">Nor1</strain>
    </source>
</reference>
<dbReference type="RefSeq" id="WP_007290665.1">
    <property type="nucleotide sequence ID" value="NZ_AAWL01000041.1"/>
</dbReference>
<keyword evidence="4" id="KW-0175">Coiled coil</keyword>
<evidence type="ECO:0000313" key="8">
    <source>
        <dbReference type="Proteomes" id="UP000005139"/>
    </source>
</evidence>
<feature type="region of interest" description="Disordered" evidence="5">
    <location>
        <begin position="541"/>
        <end position="560"/>
    </location>
</feature>
<dbReference type="PANTHER" id="PTHR42855">
    <property type="entry name" value="ABC TRANSPORTER ATP-BINDING SUBUNIT"/>
    <property type="match status" value="1"/>
</dbReference>
<dbReference type="eggNOG" id="COG0488">
    <property type="taxonomic scope" value="Bacteria"/>
</dbReference>
<sequence>MTVLRVENLTKAFGIHTVFRDVNFTLRRGDRVGLIGANGAGKTTLLRCLLGFEPADAGRVVLPPGATVGYVEQETGGGERTLHEELVSAYGDVVAWQAKMRELERAIAAAQDEAAMAALLKEYAAAVERFERGGGYEYEAVIRRVTAGLGFSADDLDRPLSTFSGGQKTRISLARALIRRPDFLFLDEPTNHLDIAMVEWLEEFLTGYPGAVLIISHDRYFLDRVATSILELEDGELTAYPGNYSRYLDQKAERLEAELRAYAKQQAYIAKTEAFIRRYRAGVKARQARGRQAQLERLERLAAPSEAARLDFVLPALGECAERVAELSDVTAAYGDHIVFEGLSLLIRRGEGVALVGPNGAGKTTLLKLLTGEVAPTAGRVKLGSRVRIGYFSQEHESLNPLNRVLDEIMLEFGLGEERARQYLGAFLFSGDDVFKTVGDLSGGEKARLALLKLMLTGANFLILDEPTNHLDIPAKEAVEEAILAYPGTFLAVSHDRYFLDKVADRVVELADGRLTEYAGNYSYYREKKALAARQAAAAAAPVKPPAAKKEKRPRPRRQDAAKRLQRLEAEIAGLEAELAALEARLSDPASHADPETSRALAAEYEALQAQLAAKYDEWVATTEEEG</sequence>
<accession>A1HUG2</accession>
<dbReference type="OrthoDB" id="9762369at2"/>
<dbReference type="InterPro" id="IPR037118">
    <property type="entry name" value="Val-tRNA_synth_C_sf"/>
</dbReference>
<keyword evidence="3" id="KW-0067">ATP-binding</keyword>
<dbReference type="InterPro" id="IPR003593">
    <property type="entry name" value="AAA+_ATPase"/>
</dbReference>
<dbReference type="GO" id="GO:0016887">
    <property type="term" value="F:ATP hydrolysis activity"/>
    <property type="evidence" value="ECO:0007669"/>
    <property type="project" value="InterPro"/>
</dbReference>
<dbReference type="InterPro" id="IPR032781">
    <property type="entry name" value="ABC_tran_Xtn"/>
</dbReference>
<dbReference type="GO" id="GO:0003677">
    <property type="term" value="F:DNA binding"/>
    <property type="evidence" value="ECO:0007669"/>
    <property type="project" value="InterPro"/>
</dbReference>
<evidence type="ECO:0000256" key="4">
    <source>
        <dbReference type="SAM" id="Coils"/>
    </source>
</evidence>
<dbReference type="PROSITE" id="PS00211">
    <property type="entry name" value="ABC_TRANSPORTER_1"/>
    <property type="match status" value="2"/>
</dbReference>
<feature type="domain" description="ABC transporter" evidence="6">
    <location>
        <begin position="325"/>
        <end position="537"/>
    </location>
</feature>
<dbReference type="InterPro" id="IPR032524">
    <property type="entry name" value="ABC_tran_C"/>
</dbReference>
<dbReference type="InterPro" id="IPR027417">
    <property type="entry name" value="P-loop_NTPase"/>
</dbReference>
<dbReference type="AlphaFoldDB" id="A1HUG2"/>
<dbReference type="Gene3D" id="1.10.287.380">
    <property type="entry name" value="Valyl-tRNA synthetase, C-terminal domain"/>
    <property type="match status" value="1"/>
</dbReference>
<keyword evidence="2" id="KW-0547">Nucleotide-binding</keyword>
<dbReference type="PANTHER" id="PTHR42855:SF2">
    <property type="entry name" value="DRUG RESISTANCE ABC TRANSPORTER,ATP-BINDING PROTEIN"/>
    <property type="match status" value="1"/>
</dbReference>
<evidence type="ECO:0000313" key="7">
    <source>
        <dbReference type="EMBL" id="EAX46333.1"/>
    </source>
</evidence>
<dbReference type="Proteomes" id="UP000005139">
    <property type="component" value="Unassembled WGS sequence"/>
</dbReference>
<gene>
    <name evidence="7" type="ORF">TcarDRAFT_0073</name>
</gene>
<dbReference type="EMBL" id="AAWL01000041">
    <property type="protein sequence ID" value="EAX46333.1"/>
    <property type="molecule type" value="Genomic_DNA"/>
</dbReference>